<dbReference type="PROSITE" id="PS51257">
    <property type="entry name" value="PROKAR_LIPOPROTEIN"/>
    <property type="match status" value="1"/>
</dbReference>
<feature type="chain" id="PRO_5003310044" description="Major fimbrial subunit protein N-terminal domain-containing protein" evidence="1">
    <location>
        <begin position="26"/>
        <end position="456"/>
    </location>
</feature>
<dbReference type="AlphaFoldDB" id="F4KK78"/>
<feature type="signal peptide" evidence="1">
    <location>
        <begin position="1"/>
        <end position="25"/>
    </location>
</feature>
<dbReference type="STRING" id="879243.Poras_0860"/>
<sequence>MNKKIKALLTIGVLALVALTSSCQSDNKAPKGDQLAETYQEPNTFTIRFSVPSGDPVKYDLRRIQDEREYTIDKVMLYVFEDGKLALDPIPINNPALQPDPQDPTAMVYTHSSTDNKIPQGLVTIYAVANEDITTPLAKGDAVSKLTAQLAKGEQKANESSSLVVNGDGTTGTTDKIPMVGVKEDVVLFKQNVTVELERIVARIDIKNNVADNQLNITSVTLENANSKSILVDDHISNVPAASTKVGGVKPFLFTPGAARMEHNKVFYLYEGNQAGTTADEATYVVIKGTYRGVEKEYKIPFFDKAKNKGIDIVRNTIYRIVLGTDNTKYNLTFSIEVTDWDGPVNTVVTWDAITVAFDGTASTGFSYDAKKHELTAPKTAGTAYFTTSHNFGTAPTFTATAEASAASWLKASIDGSGKVKIEVSEAATTARHGLVTVTGTNPAYQYQILVKQGAK</sequence>
<dbReference type="HOGENOM" id="CLU_599721_0_0_10"/>
<dbReference type="EMBL" id="CP002689">
    <property type="protein sequence ID" value="AEE12803.1"/>
    <property type="molecule type" value="Genomic_DNA"/>
</dbReference>
<name>F4KK78_PORAD</name>
<keyword evidence="3" id="KW-1185">Reference proteome</keyword>
<reference evidence="3" key="1">
    <citation type="submission" date="2011-04" db="EMBL/GenBank/DDBJ databases">
        <title>The complete genome of Porphyromonas asaccharolytica DSM 20707.</title>
        <authorList>
            <person name="Lucas S."/>
            <person name="Han J."/>
            <person name="Lapidus A."/>
            <person name="Bruce D."/>
            <person name="Goodwin L."/>
            <person name="Pitluck S."/>
            <person name="Peters L."/>
            <person name="Kyrpides N."/>
            <person name="Mavromatis K."/>
            <person name="Ivanova N."/>
            <person name="Ovchinnikova G."/>
            <person name="Pagani I."/>
            <person name="Lu M."/>
            <person name="Detter J.C."/>
            <person name="Tapia R."/>
            <person name="Han C."/>
            <person name="Land M."/>
            <person name="Hauser L."/>
            <person name="Markowitz V."/>
            <person name="Cheng J.-F."/>
            <person name="Hugenholtz P."/>
            <person name="Woyke T."/>
            <person name="Wu D."/>
            <person name="Gronow S."/>
            <person name="Wellnitz S."/>
            <person name="Brambilla E."/>
            <person name="Klenk H.-P."/>
            <person name="Eisen J.A."/>
        </authorList>
    </citation>
    <scope>NUCLEOTIDE SEQUENCE [LARGE SCALE GENOMIC DNA]</scope>
    <source>
        <strain evidence="3">ATCC 25260 / DSM 20707 / VPI 4198</strain>
    </source>
</reference>
<keyword evidence="1" id="KW-0732">Signal</keyword>
<protein>
    <recommendedName>
        <fullName evidence="4">Major fimbrial subunit protein N-terminal domain-containing protein</fullName>
    </recommendedName>
</protein>
<evidence type="ECO:0000256" key="1">
    <source>
        <dbReference type="SAM" id="SignalP"/>
    </source>
</evidence>
<proteinExistence type="predicted"/>
<organism evidence="2 3">
    <name type="scientific">Porphyromonas asaccharolytica (strain ATCC 25260 / DSM 20707 / BCRC 10618 / CCUG 7834 / JCM 6326 / LMG 13178 / VPI 4198 / B440)</name>
    <name type="common">Bacteroides asaccharolyticus</name>
    <dbReference type="NCBI Taxonomy" id="879243"/>
    <lineage>
        <taxon>Bacteria</taxon>
        <taxon>Pseudomonadati</taxon>
        <taxon>Bacteroidota</taxon>
        <taxon>Bacteroidia</taxon>
        <taxon>Bacteroidales</taxon>
        <taxon>Porphyromonadaceae</taxon>
        <taxon>Porphyromonas</taxon>
    </lineage>
</organism>
<evidence type="ECO:0000313" key="3">
    <source>
        <dbReference type="Proteomes" id="UP000006545"/>
    </source>
</evidence>
<gene>
    <name evidence="2" type="ordered locus">Poras_0860</name>
</gene>
<dbReference type="RefSeq" id="WP_013760303.1">
    <property type="nucleotide sequence ID" value="NC_015501.1"/>
</dbReference>
<evidence type="ECO:0008006" key="4">
    <source>
        <dbReference type="Google" id="ProtNLM"/>
    </source>
</evidence>
<dbReference type="Proteomes" id="UP000006545">
    <property type="component" value="Chromosome"/>
</dbReference>
<evidence type="ECO:0000313" key="2">
    <source>
        <dbReference type="EMBL" id="AEE12803.1"/>
    </source>
</evidence>
<dbReference type="KEGG" id="pah:Poras_0860"/>
<dbReference type="OrthoDB" id="1099132at2"/>
<accession>F4KK78</accession>